<dbReference type="Pfam" id="PF13360">
    <property type="entry name" value="PQQ_2"/>
    <property type="match status" value="1"/>
</dbReference>
<dbReference type="PROSITE" id="PS51257">
    <property type="entry name" value="PROKAR_LIPOPROTEIN"/>
    <property type="match status" value="1"/>
</dbReference>
<evidence type="ECO:0000256" key="4">
    <source>
        <dbReference type="HAMAP-Rule" id="MF_00923"/>
    </source>
</evidence>
<feature type="domain" description="Pyrrolo-quinoline quinone repeat" evidence="5">
    <location>
        <begin position="77"/>
        <end position="325"/>
    </location>
</feature>
<comment type="subcellular location">
    <subcellularLocation>
        <location evidence="4">Cell outer membrane</location>
        <topology evidence="4">Lipid-anchor</topology>
    </subcellularLocation>
</comment>
<dbReference type="RefSeq" id="WP_105053361.1">
    <property type="nucleotide sequence ID" value="NZ_BMYG01000001.1"/>
</dbReference>
<dbReference type="GO" id="GO:0009279">
    <property type="term" value="C:cell outer membrane"/>
    <property type="evidence" value="ECO:0007669"/>
    <property type="project" value="UniProtKB-SubCell"/>
</dbReference>
<keyword evidence="1 4" id="KW-0732">Signal</keyword>
<evidence type="ECO:0000256" key="3">
    <source>
        <dbReference type="ARBA" id="ARBA00023237"/>
    </source>
</evidence>
<dbReference type="NCBIfam" id="TIGR03300">
    <property type="entry name" value="assembly_YfgL"/>
    <property type="match status" value="1"/>
</dbReference>
<evidence type="ECO:0000313" key="6">
    <source>
        <dbReference type="EMBL" id="PQJ54836.1"/>
    </source>
</evidence>
<dbReference type="EMBL" id="MSCH01000003">
    <property type="protein sequence ID" value="PQJ54836.1"/>
    <property type="molecule type" value="Genomic_DNA"/>
</dbReference>
<keyword evidence="2 4" id="KW-0472">Membrane</keyword>
<dbReference type="InterPro" id="IPR011047">
    <property type="entry name" value="Quinoprotein_ADH-like_sf"/>
</dbReference>
<dbReference type="Gene3D" id="2.130.10.10">
    <property type="entry name" value="YVTN repeat-like/Quinoprotein amine dehydrogenase"/>
    <property type="match status" value="1"/>
</dbReference>
<reference evidence="6 7" key="1">
    <citation type="submission" date="2016-12" db="EMBL/GenBank/DDBJ databases">
        <title>Diversity of luminous bacteria.</title>
        <authorList>
            <person name="Yoshizawa S."/>
            <person name="Kogure K."/>
        </authorList>
    </citation>
    <scope>NUCLEOTIDE SEQUENCE [LARGE SCALE GENOMIC DNA]</scope>
    <source>
        <strain evidence="6 7">SA4-48</strain>
    </source>
</reference>
<dbReference type="InterPro" id="IPR002372">
    <property type="entry name" value="PQQ_rpt_dom"/>
</dbReference>
<accession>A0A2S7UXW3</accession>
<keyword evidence="4" id="KW-0449">Lipoprotein</keyword>
<comment type="similarity">
    <text evidence="4">Belongs to the BamB family.</text>
</comment>
<dbReference type="PANTHER" id="PTHR34512:SF30">
    <property type="entry name" value="OUTER MEMBRANE PROTEIN ASSEMBLY FACTOR BAMB"/>
    <property type="match status" value="1"/>
</dbReference>
<keyword evidence="3 4" id="KW-0998">Cell outer membrane</keyword>
<organism evidence="6 7">
    <name type="scientific">Psychrosphaera saromensis</name>
    <dbReference type="NCBI Taxonomy" id="716813"/>
    <lineage>
        <taxon>Bacteria</taxon>
        <taxon>Pseudomonadati</taxon>
        <taxon>Pseudomonadota</taxon>
        <taxon>Gammaproteobacteria</taxon>
        <taxon>Alteromonadales</taxon>
        <taxon>Pseudoalteromonadaceae</taxon>
        <taxon>Psychrosphaera</taxon>
    </lineage>
</organism>
<proteinExistence type="inferred from homology"/>
<dbReference type="InterPro" id="IPR015943">
    <property type="entry name" value="WD40/YVTN_repeat-like_dom_sf"/>
</dbReference>
<dbReference type="InterPro" id="IPR017687">
    <property type="entry name" value="BamB"/>
</dbReference>
<sequence>MLKQAKFTAITLALVFGLAGCESNEIKEEFRIAEIKPLNSTKEVELVWRETAGAGVDNYFSNLTPAAIDNVVFAANRDGEVVAFDENSGDEIWSTDVRVNPPTLWDALTFTTVKPEKLSGGITAAYKNLYIGTENGDVLALSQETGEVLWRTEVKGEVVAAPSAGEGWIAVTTAAGYVAALHPDTGEIRWQIATDVPALSLRGTSSPTIAGGGVLVGTATGKLSVIILERGIPAWEQAIGTVQGSTELEKLIDADSKPVINGTTVYSIAYNGNLAALDMMSGRVLWKREYSSYRNLAMDSGVLYLTDAKGNVIAVDAASGIEKWTSSELYNRRLTQPVVYKDTIVVGDYEGYFHFFDKTTGQIVSRFKFADYDRSVFWWFVNWFNFDEEGAYAQPVVAGDMLIIQTRDGKVSALRLP</sequence>
<keyword evidence="7" id="KW-1185">Reference proteome</keyword>
<dbReference type="OrthoDB" id="5173551at2"/>
<comment type="subunit">
    <text evidence="4">Part of the Bam complex.</text>
</comment>
<evidence type="ECO:0000256" key="1">
    <source>
        <dbReference type="ARBA" id="ARBA00022729"/>
    </source>
</evidence>
<dbReference type="Proteomes" id="UP000239007">
    <property type="component" value="Unassembled WGS sequence"/>
</dbReference>
<dbReference type="HAMAP" id="MF_00923">
    <property type="entry name" value="OM_assembly_BamB"/>
    <property type="match status" value="1"/>
</dbReference>
<evidence type="ECO:0000259" key="5">
    <source>
        <dbReference type="Pfam" id="PF13360"/>
    </source>
</evidence>
<comment type="function">
    <text evidence="4">Part of the outer membrane protein assembly complex, which is involved in assembly and insertion of beta-barrel proteins into the outer membrane.</text>
</comment>
<evidence type="ECO:0000256" key="2">
    <source>
        <dbReference type="ARBA" id="ARBA00023136"/>
    </source>
</evidence>
<protein>
    <recommendedName>
        <fullName evidence="4">Outer membrane protein assembly factor BamB</fullName>
    </recommendedName>
</protein>
<dbReference type="NCBIfam" id="NF008351">
    <property type="entry name" value="PRK11138.1"/>
    <property type="match status" value="1"/>
</dbReference>
<comment type="caution">
    <text evidence="6">The sequence shown here is derived from an EMBL/GenBank/DDBJ whole genome shotgun (WGS) entry which is preliminary data.</text>
</comment>
<dbReference type="GO" id="GO:0051205">
    <property type="term" value="P:protein insertion into membrane"/>
    <property type="evidence" value="ECO:0007669"/>
    <property type="project" value="UniProtKB-UniRule"/>
</dbReference>
<dbReference type="GO" id="GO:0043165">
    <property type="term" value="P:Gram-negative-bacterium-type cell outer membrane assembly"/>
    <property type="evidence" value="ECO:0007669"/>
    <property type="project" value="UniProtKB-UniRule"/>
</dbReference>
<dbReference type="PANTHER" id="PTHR34512">
    <property type="entry name" value="CELL SURFACE PROTEIN"/>
    <property type="match status" value="1"/>
</dbReference>
<dbReference type="SUPFAM" id="SSF50998">
    <property type="entry name" value="Quinoprotein alcohol dehydrogenase-like"/>
    <property type="match status" value="1"/>
</dbReference>
<gene>
    <name evidence="4" type="primary">bamB</name>
    <name evidence="6" type="ORF">BTO11_15045</name>
</gene>
<dbReference type="AlphaFoldDB" id="A0A2S7UXW3"/>
<dbReference type="SMART" id="SM00564">
    <property type="entry name" value="PQQ"/>
    <property type="match status" value="6"/>
</dbReference>
<name>A0A2S7UXW3_9GAMM</name>
<dbReference type="InterPro" id="IPR018391">
    <property type="entry name" value="PQQ_b-propeller_rpt"/>
</dbReference>
<evidence type="ECO:0000313" key="7">
    <source>
        <dbReference type="Proteomes" id="UP000239007"/>
    </source>
</evidence>
<keyword evidence="4" id="KW-0564">Palmitate</keyword>